<dbReference type="AlphaFoldDB" id="A0A8K0GH33"/>
<proteinExistence type="predicted"/>
<reference evidence="2" key="1">
    <citation type="submission" date="2019-08" db="EMBL/GenBank/DDBJ databases">
        <title>The genome of the North American firefly Photinus pyralis.</title>
        <authorList>
            <consortium name="Photinus pyralis genome working group"/>
            <person name="Fallon T.R."/>
            <person name="Sander Lower S.E."/>
            <person name="Weng J.-K."/>
        </authorList>
    </citation>
    <scope>NUCLEOTIDE SEQUENCE</scope>
    <source>
        <strain evidence="2">TRF0915ILg1</strain>
        <tissue evidence="2">Whole body</tissue>
    </source>
</reference>
<evidence type="ECO:0000313" key="3">
    <source>
        <dbReference type="Proteomes" id="UP000801492"/>
    </source>
</evidence>
<sequence>MCLCLMYCFIGVGFTFQSLSHLRFQSIWWKKELVLASCVHPRFKLAWLKDSGKRQQAENWVYEEIPLPNPKMQTSGATDLEYNDFFCLTYNTHEHTKTPHEQVKIK</sequence>
<accession>A0A8K0GH33</accession>
<gene>
    <name evidence="2" type="ORF">ILUMI_01801</name>
</gene>
<keyword evidence="3" id="KW-1185">Reference proteome</keyword>
<evidence type="ECO:0000313" key="2">
    <source>
        <dbReference type="EMBL" id="KAF2904380.1"/>
    </source>
</evidence>
<feature type="signal peptide" evidence="1">
    <location>
        <begin position="1"/>
        <end position="15"/>
    </location>
</feature>
<protein>
    <submittedName>
        <fullName evidence="2">Uncharacterized protein</fullName>
    </submittedName>
</protein>
<feature type="chain" id="PRO_5035469782" evidence="1">
    <location>
        <begin position="16"/>
        <end position="106"/>
    </location>
</feature>
<dbReference type="OrthoDB" id="8912104at2759"/>
<keyword evidence="1" id="KW-0732">Signal</keyword>
<evidence type="ECO:0000256" key="1">
    <source>
        <dbReference type="SAM" id="SignalP"/>
    </source>
</evidence>
<name>A0A8K0GH33_IGNLU</name>
<dbReference type="EMBL" id="VTPC01000787">
    <property type="protein sequence ID" value="KAF2904380.1"/>
    <property type="molecule type" value="Genomic_DNA"/>
</dbReference>
<dbReference type="Proteomes" id="UP000801492">
    <property type="component" value="Unassembled WGS sequence"/>
</dbReference>
<comment type="caution">
    <text evidence="2">The sequence shown here is derived from an EMBL/GenBank/DDBJ whole genome shotgun (WGS) entry which is preliminary data.</text>
</comment>
<organism evidence="2 3">
    <name type="scientific">Ignelater luminosus</name>
    <name type="common">Cucubano</name>
    <name type="synonym">Pyrophorus luminosus</name>
    <dbReference type="NCBI Taxonomy" id="2038154"/>
    <lineage>
        <taxon>Eukaryota</taxon>
        <taxon>Metazoa</taxon>
        <taxon>Ecdysozoa</taxon>
        <taxon>Arthropoda</taxon>
        <taxon>Hexapoda</taxon>
        <taxon>Insecta</taxon>
        <taxon>Pterygota</taxon>
        <taxon>Neoptera</taxon>
        <taxon>Endopterygota</taxon>
        <taxon>Coleoptera</taxon>
        <taxon>Polyphaga</taxon>
        <taxon>Elateriformia</taxon>
        <taxon>Elateroidea</taxon>
        <taxon>Elateridae</taxon>
        <taxon>Agrypninae</taxon>
        <taxon>Pyrophorini</taxon>
        <taxon>Ignelater</taxon>
    </lineage>
</organism>